<keyword evidence="3" id="KW-1185">Reference proteome</keyword>
<comment type="caution">
    <text evidence="2">The sequence shown here is derived from an EMBL/GenBank/DDBJ whole genome shotgun (WGS) entry which is preliminary data.</text>
</comment>
<dbReference type="eggNOG" id="COG4636">
    <property type="taxonomic scope" value="Bacteria"/>
</dbReference>
<dbReference type="OrthoDB" id="9799703at2"/>
<proteinExistence type="predicted"/>
<sequence>MGLALRDTRTYTYADYLDWPDDARYELIDGVAYAMAPAPLRVHQEILLEVARQTSNALDGKPCRPFIAPFDVRLPRGNEVDADIDTVVQPDLVVVCDRAKLDERGCRGVPDWVVEVLSPSTAGHDLIIKRRLYERAGVREYWLVHPVDRVVTVYRLQDGAFGAPDIYELKDTLAVGILPEVVIDWERALQNVG</sequence>
<organism evidence="2 3">
    <name type="scientific">Thauera linaloolentis (strain DSM 12138 / JCM 21573 / CCUG 41526 / CIP 105981 / IAM 15112 / NBRC 102519 / 47Lol)</name>
    <dbReference type="NCBI Taxonomy" id="1123367"/>
    <lineage>
        <taxon>Bacteria</taxon>
        <taxon>Pseudomonadati</taxon>
        <taxon>Pseudomonadota</taxon>
        <taxon>Betaproteobacteria</taxon>
        <taxon>Rhodocyclales</taxon>
        <taxon>Zoogloeaceae</taxon>
        <taxon>Thauera</taxon>
    </lineage>
</organism>
<protein>
    <recommendedName>
        <fullName evidence="1">Putative restriction endonuclease domain-containing protein</fullName>
    </recommendedName>
</protein>
<dbReference type="InterPro" id="IPR011335">
    <property type="entry name" value="Restrct_endonuc-II-like"/>
</dbReference>
<name>N6Z4R9_THAL4</name>
<dbReference type="InterPro" id="IPR008538">
    <property type="entry name" value="Uma2"/>
</dbReference>
<dbReference type="PANTHER" id="PTHR36558">
    <property type="entry name" value="GLR1098 PROTEIN"/>
    <property type="match status" value="1"/>
</dbReference>
<dbReference type="PANTHER" id="PTHR36558:SF1">
    <property type="entry name" value="RESTRICTION ENDONUCLEASE DOMAIN-CONTAINING PROTEIN-RELATED"/>
    <property type="match status" value="1"/>
</dbReference>
<accession>N6Z4R9</accession>
<dbReference type="Pfam" id="PF05685">
    <property type="entry name" value="Uma2"/>
    <property type="match status" value="1"/>
</dbReference>
<dbReference type="STRING" id="1123367.GCA_000621305_00645"/>
<gene>
    <name evidence="2" type="ORF">C666_06360</name>
</gene>
<dbReference type="Proteomes" id="UP000013232">
    <property type="component" value="Unassembled WGS sequence"/>
</dbReference>
<feature type="domain" description="Putative restriction endonuclease" evidence="1">
    <location>
        <begin position="14"/>
        <end position="183"/>
    </location>
</feature>
<reference evidence="2 3" key="1">
    <citation type="submission" date="2012-09" db="EMBL/GenBank/DDBJ databases">
        <title>Draft Genome Sequences of 6 Strains from Genus Thauera.</title>
        <authorList>
            <person name="Liu B."/>
            <person name="Shapleigh J.P."/>
            <person name="Frostegard A.H."/>
        </authorList>
    </citation>
    <scope>NUCLEOTIDE SEQUENCE [LARGE SCALE GENOMIC DNA]</scope>
    <source>
        <strain evidence="3">47Lol / DSM 12138</strain>
    </source>
</reference>
<dbReference type="InterPro" id="IPR012296">
    <property type="entry name" value="Nuclease_put_TT1808"/>
</dbReference>
<dbReference type="AlphaFoldDB" id="N6Z4R9"/>
<dbReference type="Gene3D" id="3.90.1570.10">
    <property type="entry name" value="tt1808, chain A"/>
    <property type="match status" value="1"/>
</dbReference>
<evidence type="ECO:0000259" key="1">
    <source>
        <dbReference type="Pfam" id="PF05685"/>
    </source>
</evidence>
<dbReference type="SUPFAM" id="SSF52980">
    <property type="entry name" value="Restriction endonuclease-like"/>
    <property type="match status" value="1"/>
</dbReference>
<evidence type="ECO:0000313" key="2">
    <source>
        <dbReference type="EMBL" id="ENO89398.1"/>
    </source>
</evidence>
<evidence type="ECO:0000313" key="3">
    <source>
        <dbReference type="Proteomes" id="UP000013232"/>
    </source>
</evidence>
<dbReference type="RefSeq" id="WP_004335693.1">
    <property type="nucleotide sequence ID" value="NZ_AMXE01000015.1"/>
</dbReference>
<dbReference type="CDD" id="cd06260">
    <property type="entry name" value="DUF820-like"/>
    <property type="match status" value="1"/>
</dbReference>
<dbReference type="EMBL" id="AMXE01000015">
    <property type="protein sequence ID" value="ENO89398.1"/>
    <property type="molecule type" value="Genomic_DNA"/>
</dbReference>